<dbReference type="EMBL" id="FNBW01000011">
    <property type="protein sequence ID" value="SDG17320.1"/>
    <property type="molecule type" value="Genomic_DNA"/>
</dbReference>
<dbReference type="AlphaFoldDB" id="A0A8G2BK81"/>
<dbReference type="InterPro" id="IPR001387">
    <property type="entry name" value="Cro/C1-type_HTH"/>
</dbReference>
<keyword evidence="4" id="KW-1185">Reference proteome</keyword>
<dbReference type="GO" id="GO:0003677">
    <property type="term" value="F:DNA binding"/>
    <property type="evidence" value="ECO:0007669"/>
    <property type="project" value="UniProtKB-KW"/>
</dbReference>
<dbReference type="OrthoDB" id="3174593at2"/>
<dbReference type="InterPro" id="IPR010982">
    <property type="entry name" value="Lambda_DNA-bd_dom_sf"/>
</dbReference>
<dbReference type="Proteomes" id="UP000198615">
    <property type="component" value="Unassembled WGS sequence"/>
</dbReference>
<evidence type="ECO:0000256" key="1">
    <source>
        <dbReference type="ARBA" id="ARBA00023125"/>
    </source>
</evidence>
<sequence>MSLEERPAPAIPLEHLSVSAYRLSKDVHVPKSRITVILRGERAISADTALRFARYVGTSVEFWMDLQARYDLGSAVREKKGDVEGSVTPPVAGH</sequence>
<protein>
    <submittedName>
        <fullName evidence="3">Addiction module antidote protein, HigA family</fullName>
    </submittedName>
</protein>
<dbReference type="PANTHER" id="PTHR36924">
    <property type="entry name" value="ANTITOXIN HIGA-1"/>
    <property type="match status" value="1"/>
</dbReference>
<gene>
    <name evidence="3" type="ORF">SAMN05660686_03608</name>
</gene>
<dbReference type="NCBIfam" id="TIGR02607">
    <property type="entry name" value="antidote_HigA"/>
    <property type="match status" value="1"/>
</dbReference>
<evidence type="ECO:0000313" key="4">
    <source>
        <dbReference type="Proteomes" id="UP000198615"/>
    </source>
</evidence>
<feature type="domain" description="HTH cro/C1-type" evidence="2">
    <location>
        <begin position="18"/>
        <end position="62"/>
    </location>
</feature>
<evidence type="ECO:0000313" key="3">
    <source>
        <dbReference type="EMBL" id="SDG17320.1"/>
    </source>
</evidence>
<comment type="caution">
    <text evidence="3">The sequence shown here is derived from an EMBL/GenBank/DDBJ whole genome shotgun (WGS) entry which is preliminary data.</text>
</comment>
<dbReference type="PANTHER" id="PTHR36924:SF1">
    <property type="entry name" value="ANTITOXIN HIGA-1"/>
    <property type="match status" value="1"/>
</dbReference>
<dbReference type="Pfam" id="PF01381">
    <property type="entry name" value="HTH_3"/>
    <property type="match status" value="1"/>
</dbReference>
<proteinExistence type="predicted"/>
<keyword evidence="1" id="KW-0238">DNA-binding</keyword>
<evidence type="ECO:0000259" key="2">
    <source>
        <dbReference type="Pfam" id="PF01381"/>
    </source>
</evidence>
<organism evidence="3 4">
    <name type="scientific">Thalassobaculum litoreum DSM 18839</name>
    <dbReference type="NCBI Taxonomy" id="1123362"/>
    <lineage>
        <taxon>Bacteria</taxon>
        <taxon>Pseudomonadati</taxon>
        <taxon>Pseudomonadota</taxon>
        <taxon>Alphaproteobacteria</taxon>
        <taxon>Rhodospirillales</taxon>
        <taxon>Thalassobaculaceae</taxon>
        <taxon>Thalassobaculum</taxon>
    </lineage>
</organism>
<dbReference type="InterPro" id="IPR013430">
    <property type="entry name" value="Toxin_antidote_HigA"/>
</dbReference>
<dbReference type="RefSeq" id="WP_093152480.1">
    <property type="nucleotide sequence ID" value="NZ_FNBW01000011.1"/>
</dbReference>
<accession>A0A8G2BK81</accession>
<dbReference type="SUPFAM" id="SSF47413">
    <property type="entry name" value="lambda repressor-like DNA-binding domains"/>
    <property type="match status" value="1"/>
</dbReference>
<dbReference type="Gene3D" id="1.10.260.40">
    <property type="entry name" value="lambda repressor-like DNA-binding domains"/>
    <property type="match status" value="1"/>
</dbReference>
<name>A0A8G2BK81_9PROT</name>
<reference evidence="3 4" key="1">
    <citation type="submission" date="2016-10" db="EMBL/GenBank/DDBJ databases">
        <authorList>
            <person name="Varghese N."/>
            <person name="Submissions S."/>
        </authorList>
    </citation>
    <scope>NUCLEOTIDE SEQUENCE [LARGE SCALE GENOMIC DNA]</scope>
    <source>
        <strain evidence="3 4">DSM 18839</strain>
    </source>
</reference>